<dbReference type="EMBL" id="JBDIML010000001">
    <property type="protein sequence ID" value="MEN2765999.1"/>
    <property type="molecule type" value="Genomic_DNA"/>
</dbReference>
<feature type="binding site" evidence="7">
    <location>
        <position position="15"/>
    </location>
    <ligand>
        <name>Mg(2+)</name>
        <dbReference type="ChEBI" id="CHEBI:18420"/>
    </ligand>
</feature>
<evidence type="ECO:0000256" key="6">
    <source>
        <dbReference type="ARBA" id="ARBA00023141"/>
    </source>
</evidence>
<feature type="binding site" evidence="7">
    <location>
        <position position="131"/>
    </location>
    <ligand>
        <name>substrate</name>
    </ligand>
</feature>
<dbReference type="HAMAP" id="MF_00109">
    <property type="entry name" value="Shikimate_kinase"/>
    <property type="match status" value="1"/>
</dbReference>
<dbReference type="PANTHER" id="PTHR21087">
    <property type="entry name" value="SHIKIMATE KINASE"/>
    <property type="match status" value="1"/>
</dbReference>
<keyword evidence="7" id="KW-0963">Cytoplasm</keyword>
<dbReference type="RefSeq" id="WP_345823463.1">
    <property type="nucleotide sequence ID" value="NZ_JBDIML010000001.1"/>
</dbReference>
<comment type="caution">
    <text evidence="8">The sequence shown here is derived from an EMBL/GenBank/DDBJ whole genome shotgun (WGS) entry which is preliminary data.</text>
</comment>
<dbReference type="CDD" id="cd00464">
    <property type="entry name" value="SK"/>
    <property type="match status" value="1"/>
</dbReference>
<dbReference type="Proteomes" id="UP001444625">
    <property type="component" value="Unassembled WGS sequence"/>
</dbReference>
<keyword evidence="5 7" id="KW-0067">ATP-binding</keyword>
<feature type="binding site" evidence="7">
    <location>
        <position position="77"/>
    </location>
    <ligand>
        <name>substrate</name>
    </ligand>
</feature>
<feature type="binding site" evidence="7">
    <location>
        <position position="115"/>
    </location>
    <ligand>
        <name>ATP</name>
        <dbReference type="ChEBI" id="CHEBI:30616"/>
    </ligand>
</feature>
<evidence type="ECO:0000256" key="2">
    <source>
        <dbReference type="ARBA" id="ARBA00022679"/>
    </source>
</evidence>
<keyword evidence="3 7" id="KW-0547">Nucleotide-binding</keyword>
<dbReference type="GO" id="GO:0004765">
    <property type="term" value="F:shikimate kinase activity"/>
    <property type="evidence" value="ECO:0007669"/>
    <property type="project" value="UniProtKB-EC"/>
</dbReference>
<evidence type="ECO:0000256" key="5">
    <source>
        <dbReference type="ARBA" id="ARBA00022840"/>
    </source>
</evidence>
<evidence type="ECO:0000313" key="8">
    <source>
        <dbReference type="EMBL" id="MEN2765999.1"/>
    </source>
</evidence>
<dbReference type="InterPro" id="IPR000623">
    <property type="entry name" value="Shikimate_kinase/TSH1"/>
</dbReference>
<comment type="similarity">
    <text evidence="7">Belongs to the shikimate kinase family.</text>
</comment>
<feature type="binding site" evidence="7">
    <location>
        <position position="57"/>
    </location>
    <ligand>
        <name>substrate</name>
    </ligand>
</feature>
<sequence length="176" mass="20575">MTYIYFIGFMGSGKSTIARLISQRLAIPFIDIDNEIEFQQKRKIVDIFQEDGEEVFRLYETKVLKEITDKPLISTGGGVVEKNENINYMKQNGIIIYLKTSFSEISSRLAHDHSRPLWKDDTNKQALFDKRIKLYNQIADFIVDGDKLTLQEQVNEIIKYIRIKRIINVKDKHNSL</sequence>
<feature type="binding site" evidence="7">
    <location>
        <begin position="11"/>
        <end position="16"/>
    </location>
    <ligand>
        <name>ATP</name>
        <dbReference type="ChEBI" id="CHEBI:30616"/>
    </ligand>
</feature>
<name>A0ABU9XCK1_9BACI</name>
<comment type="subcellular location">
    <subcellularLocation>
        <location evidence="7">Cytoplasm</location>
    </subcellularLocation>
</comment>
<protein>
    <recommendedName>
        <fullName evidence="7">Shikimate kinase</fullName>
        <shortName evidence="7">SK</shortName>
        <ecNumber evidence="7">2.7.1.71</ecNumber>
    </recommendedName>
</protein>
<comment type="catalytic activity">
    <reaction evidence="7">
        <text>shikimate + ATP = 3-phosphoshikimate + ADP + H(+)</text>
        <dbReference type="Rhea" id="RHEA:13121"/>
        <dbReference type="ChEBI" id="CHEBI:15378"/>
        <dbReference type="ChEBI" id="CHEBI:30616"/>
        <dbReference type="ChEBI" id="CHEBI:36208"/>
        <dbReference type="ChEBI" id="CHEBI:145989"/>
        <dbReference type="ChEBI" id="CHEBI:456216"/>
        <dbReference type="EC" id="2.7.1.71"/>
    </reaction>
</comment>
<dbReference type="InterPro" id="IPR031322">
    <property type="entry name" value="Shikimate/glucono_kinase"/>
</dbReference>
<keyword evidence="6 7" id="KW-0057">Aromatic amino acid biosynthesis</keyword>
<accession>A0ABU9XCK1</accession>
<evidence type="ECO:0000256" key="3">
    <source>
        <dbReference type="ARBA" id="ARBA00022741"/>
    </source>
</evidence>
<dbReference type="PANTHER" id="PTHR21087:SF16">
    <property type="entry name" value="SHIKIMATE KINASE 1, CHLOROPLASTIC"/>
    <property type="match status" value="1"/>
</dbReference>
<keyword evidence="4 7" id="KW-0418">Kinase</keyword>
<reference evidence="8 9" key="1">
    <citation type="submission" date="2024-05" db="EMBL/GenBank/DDBJ databases">
        <authorList>
            <person name="Haq I."/>
            <person name="Ullah Z."/>
            <person name="Ahmad R."/>
            <person name="Li M."/>
            <person name="Tong Y."/>
        </authorList>
    </citation>
    <scope>NUCLEOTIDE SEQUENCE [LARGE SCALE GENOMIC DNA]</scope>
    <source>
        <strain evidence="8 9">16A2E</strain>
    </source>
</reference>
<comment type="cofactor">
    <cofactor evidence="7">
        <name>Mg(2+)</name>
        <dbReference type="ChEBI" id="CHEBI:18420"/>
    </cofactor>
    <text evidence="7">Binds 1 Mg(2+) ion per subunit.</text>
</comment>
<keyword evidence="7" id="KW-0479">Metal-binding</keyword>
<dbReference type="Gene3D" id="3.40.50.300">
    <property type="entry name" value="P-loop containing nucleotide triphosphate hydrolases"/>
    <property type="match status" value="1"/>
</dbReference>
<dbReference type="InterPro" id="IPR027417">
    <property type="entry name" value="P-loop_NTPase"/>
</dbReference>
<evidence type="ECO:0000256" key="1">
    <source>
        <dbReference type="ARBA" id="ARBA00022605"/>
    </source>
</evidence>
<keyword evidence="1 7" id="KW-0028">Amino-acid biosynthesis</keyword>
<dbReference type="Pfam" id="PF01202">
    <property type="entry name" value="SKI"/>
    <property type="match status" value="1"/>
</dbReference>
<dbReference type="SUPFAM" id="SSF52540">
    <property type="entry name" value="P-loop containing nucleoside triphosphate hydrolases"/>
    <property type="match status" value="1"/>
</dbReference>
<evidence type="ECO:0000256" key="4">
    <source>
        <dbReference type="ARBA" id="ARBA00022777"/>
    </source>
</evidence>
<dbReference type="EC" id="2.7.1.71" evidence="7"/>
<keyword evidence="7" id="KW-0460">Magnesium</keyword>
<evidence type="ECO:0000256" key="7">
    <source>
        <dbReference type="HAMAP-Rule" id="MF_00109"/>
    </source>
</evidence>
<comment type="caution">
    <text evidence="7">Lacks conserved residue(s) required for the propagation of feature annotation.</text>
</comment>
<comment type="subunit">
    <text evidence="7">Monomer.</text>
</comment>
<feature type="binding site" evidence="7">
    <location>
        <position position="33"/>
    </location>
    <ligand>
        <name>substrate</name>
    </ligand>
</feature>
<keyword evidence="2 7" id="KW-0808">Transferase</keyword>
<organism evidence="8 9">
    <name type="scientific">Ornithinibacillus xuwenensis</name>
    <dbReference type="NCBI Taxonomy" id="3144668"/>
    <lineage>
        <taxon>Bacteria</taxon>
        <taxon>Bacillati</taxon>
        <taxon>Bacillota</taxon>
        <taxon>Bacilli</taxon>
        <taxon>Bacillales</taxon>
        <taxon>Bacillaceae</taxon>
        <taxon>Ornithinibacillus</taxon>
    </lineage>
</organism>
<keyword evidence="9" id="KW-1185">Reference proteome</keyword>
<gene>
    <name evidence="7" type="primary">aroK</name>
    <name evidence="8" type="ORF">ABC228_02280</name>
</gene>
<proteinExistence type="inferred from homology"/>
<comment type="pathway">
    <text evidence="7">Metabolic intermediate biosynthesis; chorismate biosynthesis; chorismate from D-erythrose 4-phosphate and phosphoenolpyruvate: step 5/7.</text>
</comment>
<comment type="function">
    <text evidence="7">Catalyzes the specific phosphorylation of the 3-hydroxyl group of shikimic acid using ATP as a cosubstrate.</text>
</comment>
<evidence type="ECO:0000313" key="9">
    <source>
        <dbReference type="Proteomes" id="UP001444625"/>
    </source>
</evidence>
<dbReference type="PRINTS" id="PR01100">
    <property type="entry name" value="SHIKIMTKNASE"/>
</dbReference>